<dbReference type="OrthoDB" id="10556823at2759"/>
<sequence length="218" mass="24642">MNTEQLFPEFSPISPFQQEILRRMRFMPDDPFPAFIISTYRHHHDDTQVVTPSNQHIDIASSSSSPPVFFLVDLQGVVHAPMDEIYLLSAANNVDVSHCFLNTANEEIPEDETFQSMDFGNVDVSFNTADYETLDSTNFQNDSDIGFQPSVEQNGDGDGDDNDDDDDDEDSESPILTEHERKCLVFDVLRVVADYSQKVADKNGSFLVQESEISTHHR</sequence>
<dbReference type="AlphaFoldDB" id="A0A2Z6M643"/>
<name>A0A2Z6M643_TRISU</name>
<evidence type="ECO:0000313" key="2">
    <source>
        <dbReference type="EMBL" id="GAU27864.1"/>
    </source>
</evidence>
<dbReference type="EMBL" id="DF973362">
    <property type="protein sequence ID" value="GAU27864.1"/>
    <property type="molecule type" value="Genomic_DNA"/>
</dbReference>
<feature type="compositionally biased region" description="Acidic residues" evidence="1">
    <location>
        <begin position="155"/>
        <end position="172"/>
    </location>
</feature>
<evidence type="ECO:0000256" key="1">
    <source>
        <dbReference type="SAM" id="MobiDB-lite"/>
    </source>
</evidence>
<feature type="region of interest" description="Disordered" evidence="1">
    <location>
        <begin position="137"/>
        <end position="176"/>
    </location>
</feature>
<evidence type="ECO:0000313" key="3">
    <source>
        <dbReference type="Proteomes" id="UP000242715"/>
    </source>
</evidence>
<accession>A0A2Z6M643</accession>
<proteinExistence type="predicted"/>
<organism evidence="2 3">
    <name type="scientific">Trifolium subterraneum</name>
    <name type="common">Subterranean clover</name>
    <dbReference type="NCBI Taxonomy" id="3900"/>
    <lineage>
        <taxon>Eukaryota</taxon>
        <taxon>Viridiplantae</taxon>
        <taxon>Streptophyta</taxon>
        <taxon>Embryophyta</taxon>
        <taxon>Tracheophyta</taxon>
        <taxon>Spermatophyta</taxon>
        <taxon>Magnoliopsida</taxon>
        <taxon>eudicotyledons</taxon>
        <taxon>Gunneridae</taxon>
        <taxon>Pentapetalae</taxon>
        <taxon>rosids</taxon>
        <taxon>fabids</taxon>
        <taxon>Fabales</taxon>
        <taxon>Fabaceae</taxon>
        <taxon>Papilionoideae</taxon>
        <taxon>50 kb inversion clade</taxon>
        <taxon>NPAAA clade</taxon>
        <taxon>Hologalegina</taxon>
        <taxon>IRL clade</taxon>
        <taxon>Trifolieae</taxon>
        <taxon>Trifolium</taxon>
    </lineage>
</organism>
<reference evidence="3" key="1">
    <citation type="journal article" date="2017" name="Front. Plant Sci.">
        <title>Climate Clever Clovers: New Paradigm to Reduce the Environmental Footprint of Ruminants by Breeding Low Methanogenic Forages Utilizing Haplotype Variation.</title>
        <authorList>
            <person name="Kaur P."/>
            <person name="Appels R."/>
            <person name="Bayer P.E."/>
            <person name="Keeble-Gagnere G."/>
            <person name="Wang J."/>
            <person name="Hirakawa H."/>
            <person name="Shirasawa K."/>
            <person name="Vercoe P."/>
            <person name="Stefanova K."/>
            <person name="Durmic Z."/>
            <person name="Nichols P."/>
            <person name="Revell C."/>
            <person name="Isobe S.N."/>
            <person name="Edwards D."/>
            <person name="Erskine W."/>
        </authorList>
    </citation>
    <scope>NUCLEOTIDE SEQUENCE [LARGE SCALE GENOMIC DNA]</scope>
    <source>
        <strain evidence="3">cv. Daliak</strain>
    </source>
</reference>
<gene>
    <name evidence="2" type="ORF">TSUD_114440</name>
</gene>
<dbReference type="Proteomes" id="UP000242715">
    <property type="component" value="Unassembled WGS sequence"/>
</dbReference>
<keyword evidence="3" id="KW-1185">Reference proteome</keyword>
<protein>
    <submittedName>
        <fullName evidence="2">Uncharacterized protein</fullName>
    </submittedName>
</protein>